<evidence type="ECO:0000313" key="2">
    <source>
        <dbReference type="Proteomes" id="UP001589855"/>
    </source>
</evidence>
<accession>A0ABV6K1D4</accession>
<dbReference type="RefSeq" id="WP_225425613.1">
    <property type="nucleotide sequence ID" value="NZ_CBCRXD010000010.1"/>
</dbReference>
<reference evidence="1 2" key="1">
    <citation type="submission" date="2024-09" db="EMBL/GenBank/DDBJ databases">
        <authorList>
            <person name="Sun Q."/>
            <person name="Mori K."/>
        </authorList>
    </citation>
    <scope>NUCLEOTIDE SEQUENCE [LARGE SCALE GENOMIC DNA]</scope>
    <source>
        <strain evidence="1 2">TBRC 4575</strain>
    </source>
</reference>
<name>A0ABV6K1D4_9LACO</name>
<dbReference type="InterPro" id="IPR045507">
    <property type="entry name" value="DUF6483"/>
</dbReference>
<sequence length="45" mass="5481">MEEVKFVALGTWYFERLNNLTDQQLTQYDYPRVKIGEDLKKMQLK</sequence>
<dbReference type="EMBL" id="JBHLUK010000024">
    <property type="protein sequence ID" value="MFC0423278.1"/>
    <property type="molecule type" value="Genomic_DNA"/>
</dbReference>
<proteinExistence type="predicted"/>
<dbReference type="Pfam" id="PF20092">
    <property type="entry name" value="DUF6483"/>
    <property type="match status" value="1"/>
</dbReference>
<comment type="caution">
    <text evidence="1">The sequence shown here is derived from an EMBL/GenBank/DDBJ whole genome shotgun (WGS) entry which is preliminary data.</text>
</comment>
<keyword evidence="2" id="KW-1185">Reference proteome</keyword>
<organism evidence="1 2">
    <name type="scientific">Lactiplantibacillus plajomi</name>
    <dbReference type="NCBI Taxonomy" id="1457217"/>
    <lineage>
        <taxon>Bacteria</taxon>
        <taxon>Bacillati</taxon>
        <taxon>Bacillota</taxon>
        <taxon>Bacilli</taxon>
        <taxon>Lactobacillales</taxon>
        <taxon>Lactobacillaceae</taxon>
        <taxon>Lactiplantibacillus</taxon>
    </lineage>
</organism>
<dbReference type="Proteomes" id="UP001589855">
    <property type="component" value="Unassembled WGS sequence"/>
</dbReference>
<evidence type="ECO:0000313" key="1">
    <source>
        <dbReference type="EMBL" id="MFC0423278.1"/>
    </source>
</evidence>
<gene>
    <name evidence="1" type="ORF">ACFFGS_03950</name>
</gene>
<protein>
    <submittedName>
        <fullName evidence="1">DUF6483 family protein</fullName>
    </submittedName>
</protein>